<dbReference type="Pfam" id="PF03797">
    <property type="entry name" value="Autotransporter"/>
    <property type="match status" value="1"/>
</dbReference>
<dbReference type="InterPro" id="IPR005546">
    <property type="entry name" value="Autotransporte_beta"/>
</dbReference>
<dbReference type="SUPFAM" id="SSF103515">
    <property type="entry name" value="Autotransporter"/>
    <property type="match status" value="1"/>
</dbReference>
<dbReference type="Proteomes" id="UP000094873">
    <property type="component" value="Unassembled WGS sequence"/>
</dbReference>
<protein>
    <recommendedName>
        <fullName evidence="1">Autotransporter domain-containing protein</fullName>
    </recommendedName>
</protein>
<evidence type="ECO:0000313" key="3">
    <source>
        <dbReference type="Proteomes" id="UP000094873"/>
    </source>
</evidence>
<feature type="domain" description="Autotransporter" evidence="1">
    <location>
        <begin position="506"/>
        <end position="773"/>
    </location>
</feature>
<organism evidence="2 3">
    <name type="scientific">Campylobacter ornithocola</name>
    <dbReference type="NCBI Taxonomy" id="1848766"/>
    <lineage>
        <taxon>Bacteria</taxon>
        <taxon>Pseudomonadati</taxon>
        <taxon>Campylobacterota</taxon>
        <taxon>Epsilonproteobacteria</taxon>
        <taxon>Campylobacterales</taxon>
        <taxon>Campylobacteraceae</taxon>
        <taxon>Campylobacter</taxon>
    </lineage>
</organism>
<dbReference type="EMBL" id="LXSU01000096">
    <property type="protein sequence ID" value="OCX42784.1"/>
    <property type="molecule type" value="Genomic_DNA"/>
</dbReference>
<dbReference type="RefSeq" id="WP_066007949.1">
    <property type="nucleotide sequence ID" value="NZ_LXSU01000096.1"/>
</dbReference>
<evidence type="ECO:0000259" key="1">
    <source>
        <dbReference type="PROSITE" id="PS51208"/>
    </source>
</evidence>
<name>A0AA91FZB7_9BACT</name>
<dbReference type="Gene3D" id="2.40.128.130">
    <property type="entry name" value="Autotransporter beta-domain"/>
    <property type="match status" value="1"/>
</dbReference>
<dbReference type="AlphaFoldDB" id="A0AA91FZB7"/>
<dbReference type="SMART" id="SM00869">
    <property type="entry name" value="Autotransporter"/>
    <property type="match status" value="1"/>
</dbReference>
<reference evidence="2 3" key="1">
    <citation type="submission" date="2016-05" db="EMBL/GenBank/DDBJ databases">
        <authorList>
            <person name="Caceres A."/>
            <person name="Munoz I."/>
            <person name="Iraola G."/>
            <person name="Diaz-Viraque F."/>
            <person name="Greif G."/>
            <person name="Collado L."/>
        </authorList>
    </citation>
    <scope>NUCLEOTIDE SEQUENCE [LARGE SCALE GENOMIC DNA]</scope>
    <source>
        <strain evidence="2 3">WBE38</strain>
    </source>
</reference>
<gene>
    <name evidence="2" type="ORF">A7X81_05525</name>
</gene>
<dbReference type="PROSITE" id="PS51208">
    <property type="entry name" value="AUTOTRANSPORTER"/>
    <property type="match status" value="1"/>
</dbReference>
<dbReference type="InterPro" id="IPR036709">
    <property type="entry name" value="Autotransporte_beta_dom_sf"/>
</dbReference>
<keyword evidence="3" id="KW-1185">Reference proteome</keyword>
<comment type="caution">
    <text evidence="2">The sequence shown here is derived from an EMBL/GenBank/DDBJ whole genome shotgun (WGS) entry which is preliminary data.</text>
</comment>
<proteinExistence type="predicted"/>
<sequence>MGGENGSLVIQSDDNSVVNISSNSTFIKNQGTIDKISINSDFNNNTKGHYYFINNDKTINSIIVKKDIVFTTSQGIIHNQGYIETITNNGTINSIGDYILFNNIGNVKHIINNGTINTNSNLYVGGLQGAKLSEFKNSGIIKYYGTSGNLRSLITMLEGELDIFHNTKTGIIKSNQTILENWGKVKIDTFNNEGLIEVDSTKEDNDYAIEFSHLEDKDYNEYGINNFHNSGKIIVKNSTKGGAIYISRVKTFANTGIISSDNASAVILGTVDTITNTGTISGKIGIGLFSGDIPIDTAFSNTGSIKFKGKSGAHINLDKDYNNKLNIADYNLFIAQDANAFSSNDFGIKDKDFDNFDSLSKQSHIIISYDNAHNNGIDSLKNINFKKGSIRLNVDDMIGKGFKLNTYYSTNDLILVNDGSGTLTSAGDKVNNGYGLGSVDYLASMSNNIYEIAYKNSSSKQDYNDTFSINVQKQNSKSYVANQASNVSNIRRIHFINDVISDEITKMKEDNYFYAKAYFVNDNYDLAHNNGKLDGNGYGVLFGFSKNLYDDSIIGAYVGLETQDLDNNFNRLSIKDQVSFVGLNYYKKIKKFNKSDLYIKTQARSSYVDSKIDRILESKEEDKYGSFSLGVSAGLGYDYYFNDNFTIQARTNIDYDRLEHGGFTLGNENYHLSHIDLYALSQELKGIYMINDKFYTNASLGAKVNIKDYYYADFEINGTNYKDKYYLDRMYYFAQLEFSYIITPKSNISLSYNGLYSDRLTSHSGVLSYRYLW</sequence>
<accession>A0AA91FZB7</accession>
<evidence type="ECO:0000313" key="2">
    <source>
        <dbReference type="EMBL" id="OCX42784.1"/>
    </source>
</evidence>